<evidence type="ECO:0000313" key="6">
    <source>
        <dbReference type="Proteomes" id="UP000803884"/>
    </source>
</evidence>
<keyword evidence="2" id="KW-0694">RNA-binding</keyword>
<dbReference type="SUPFAM" id="SSF56672">
    <property type="entry name" value="DNA/RNA polymerases"/>
    <property type="match status" value="1"/>
</dbReference>
<dbReference type="GO" id="GO:0003723">
    <property type="term" value="F:RNA binding"/>
    <property type="evidence" value="ECO:0007669"/>
    <property type="project" value="UniProtKB-KW"/>
</dbReference>
<dbReference type="EMBL" id="JAAQHG020000217">
    <property type="protein sequence ID" value="KAL1581726.1"/>
    <property type="molecule type" value="Genomic_DNA"/>
</dbReference>
<dbReference type="Pfam" id="PF22936">
    <property type="entry name" value="Pol_BBD"/>
    <property type="match status" value="1"/>
</dbReference>
<dbReference type="InterPro" id="IPR054722">
    <property type="entry name" value="PolX-like_BBD"/>
</dbReference>
<dbReference type="Gene3D" id="3.30.420.10">
    <property type="entry name" value="Ribonuclease H-like superfamily/Ribonuclease H"/>
    <property type="match status" value="1"/>
</dbReference>
<dbReference type="Pfam" id="PF25597">
    <property type="entry name" value="SH3_retrovirus"/>
    <property type="match status" value="1"/>
</dbReference>
<comment type="caution">
    <text evidence="5">The sequence shown here is derived from an EMBL/GenBank/DDBJ whole genome shotgun (WGS) entry which is preliminary data.</text>
</comment>
<dbReference type="CDD" id="cd09272">
    <property type="entry name" value="RNase_HI_RT_Ty1"/>
    <property type="match status" value="1"/>
</dbReference>
<dbReference type="GO" id="GO:0015074">
    <property type="term" value="P:DNA integration"/>
    <property type="evidence" value="ECO:0007669"/>
    <property type="project" value="InterPro"/>
</dbReference>
<keyword evidence="6" id="KW-1185">Reference proteome</keyword>
<evidence type="ECO:0000259" key="4">
    <source>
        <dbReference type="PROSITE" id="PS50994"/>
    </source>
</evidence>
<name>A0AB34KCY0_9PEZI</name>
<dbReference type="InterPro" id="IPR013103">
    <property type="entry name" value="RVT_2"/>
</dbReference>
<dbReference type="SUPFAM" id="SSF53098">
    <property type="entry name" value="Ribonuclease H-like"/>
    <property type="match status" value="1"/>
</dbReference>
<evidence type="ECO:0000256" key="1">
    <source>
        <dbReference type="ARBA" id="ARBA00022750"/>
    </source>
</evidence>
<dbReference type="PANTHER" id="PTHR11439">
    <property type="entry name" value="GAG-POL-RELATED RETROTRANSPOSON"/>
    <property type="match status" value="1"/>
</dbReference>
<dbReference type="InterPro" id="IPR036397">
    <property type="entry name" value="RNaseH_sf"/>
</dbReference>
<dbReference type="Pfam" id="PF07727">
    <property type="entry name" value="RVT_2"/>
    <property type="match status" value="1"/>
</dbReference>
<evidence type="ECO:0000256" key="2">
    <source>
        <dbReference type="ARBA" id="ARBA00022884"/>
    </source>
</evidence>
<dbReference type="InterPro" id="IPR057670">
    <property type="entry name" value="SH3_retrovirus"/>
</dbReference>
<evidence type="ECO:0000256" key="3">
    <source>
        <dbReference type="SAM" id="MobiDB-lite"/>
    </source>
</evidence>
<feature type="domain" description="Integrase catalytic" evidence="4">
    <location>
        <begin position="672"/>
        <end position="837"/>
    </location>
</feature>
<gene>
    <name evidence="5" type="ORF">WHR41_09633</name>
</gene>
<organism evidence="5 6">
    <name type="scientific">Cladosporium halotolerans</name>
    <dbReference type="NCBI Taxonomy" id="1052096"/>
    <lineage>
        <taxon>Eukaryota</taxon>
        <taxon>Fungi</taxon>
        <taxon>Dikarya</taxon>
        <taxon>Ascomycota</taxon>
        <taxon>Pezizomycotina</taxon>
        <taxon>Dothideomycetes</taxon>
        <taxon>Dothideomycetidae</taxon>
        <taxon>Cladosporiales</taxon>
        <taxon>Cladosporiaceae</taxon>
        <taxon>Cladosporium</taxon>
    </lineage>
</organism>
<reference evidence="5 6" key="1">
    <citation type="journal article" date="2020" name="Microbiol. Resour. Announc.">
        <title>Draft Genome Sequence of a Cladosporium Species Isolated from the Mesophotic Ascidian Didemnum maculosum.</title>
        <authorList>
            <person name="Gioti A."/>
            <person name="Siaperas R."/>
            <person name="Nikolaivits E."/>
            <person name="Le Goff G."/>
            <person name="Ouazzani J."/>
            <person name="Kotoulas G."/>
            <person name="Topakas E."/>
        </authorList>
    </citation>
    <scope>NUCLEOTIDE SEQUENCE [LARGE SCALE GENOMIC DNA]</scope>
    <source>
        <strain evidence="5 6">TM138-S3</strain>
    </source>
</reference>
<protein>
    <recommendedName>
        <fullName evidence="4">Integrase catalytic domain-containing protein</fullName>
    </recommendedName>
</protein>
<feature type="region of interest" description="Disordered" evidence="3">
    <location>
        <begin position="316"/>
        <end position="344"/>
    </location>
</feature>
<dbReference type="InterPro" id="IPR043502">
    <property type="entry name" value="DNA/RNA_pol_sf"/>
</dbReference>
<keyword evidence="1" id="KW-0645">Protease</keyword>
<dbReference type="InterPro" id="IPR001584">
    <property type="entry name" value="Integrase_cat-core"/>
</dbReference>
<proteinExistence type="predicted"/>
<dbReference type="GeneID" id="96011073"/>
<feature type="compositionally biased region" description="Polar residues" evidence="3">
    <location>
        <begin position="432"/>
        <end position="441"/>
    </location>
</feature>
<feature type="region of interest" description="Disordered" evidence="3">
    <location>
        <begin position="421"/>
        <end position="441"/>
    </location>
</feature>
<keyword evidence="1" id="KW-0064">Aspartyl protease</keyword>
<dbReference type="RefSeq" id="XP_069224835.1">
    <property type="nucleotide sequence ID" value="XM_069378235.1"/>
</dbReference>
<feature type="compositionally biased region" description="Basic residues" evidence="3">
    <location>
        <begin position="1028"/>
        <end position="1038"/>
    </location>
</feature>
<sequence>MSIKDHNLPMLNSRNDWTDWINSIEDLAVRNDVWNYCDPDGIDNLVFTATKPPDSAHRDVVQRYQALQAIYDSEKKKYDKVSERIDITVCQEFKQHYLGKHTVRSKLIALAESIQPTAKDQKQNVRAEFEKLKKGPGNTSLDRWLSRWPALVNNATRYDIENLSESQICDAFIESSHDINPPFYNYMKSKEAQVESDTTLIKDMGKAMSTISTAIITALNEIHPNHASIGAVTAVDSGDTDAEDMDHDASVTIIQKAQNRISRTLRSFCALSPALSDKRITIGFCIKQFRTMAPTNDKPTRGRAAHATLQGKTILDVDSASSGDEASKPQGKKRKVRAGSTPTLTNEPSTLRDCACGMAHRYADCYYLNPSRAPSTWTPIVQIQSKVITAVKGSKRLQEKIKKNFDRNKIALPKFWPTETAKGSSERAVDQRMSNANATPTASRASYATSRFVSSTISADKHDDYFRLDSCADTHVCNDLSRFVDYKPLHDETIRFGNTDTHIQGIGKVSVHVHTPQGPSLVNLEDVAYVPGFHLNVINTDSLEKQGLFFNTRTCWMEYVDGTNAFKATKHGAFRVVESPLEDFTVESASNTTTAQAFATARRSRTPSTAVATMDTWHARLGHIRKEALEKVPRVVDGVALGTRDFERTSDLCPECQLAQAHQQVSRIPTWRGSYPFEKIHLDLIHMQAAFNQDTWVVHFYCDFSAYHVSFNLPLKTQENLVSVTRDFLALTNDNWGFTTRYIQSDGESGLGQRWQDLVATRGITFNPSPPDTPDQNGLAERSGGVIMTIARKIRIQSRLPHRLWPYIVSHSTRLLNRIPVQRKEWQTPFQMVHGRKPNLSHLKIIGSLAYVLIKNTRYRPATAKLQEKAVKGWLVELEATNIHKVWIPHLDRVVRTRDVQVDEKVMYDPYLDTDRPETANASSIMINEIDLDEEDTATWSLTDDTSAVQEPNLVRYEVPQIMMLPLPTTSEDAGMKATQVHEGRTRSFPTPVSLEPRQASTMLSNSFDAELNHHEANALQSTLTPRQTRKQARRQAHSLRLERARFGSQIAHAFASARSMRVHHKNLDPPPDFWHQLKRHPEKKSFMDAAKSEIETLKEKSTFELVDYPSHKQVLPLKWVFTYKFDDAGYLVRYKARICVRGDLQHHMTDEIYAATGAYRSFRILMALVSAFGLLCHQIDFKNAFTNADMDDEVYTTCPPGFGMPGKCWKLLKALYGLRKSPKLWFDELVSFLHGLGFHHCPDEPCILINKDTGLILFLYVDDLLVIARQDCIHHIEQFKTTLNNKYGIKDLGEATSFLNIRILRDLKAKMLWICQDGYIDKLCSKFGIDESSRTVATPLMPSYRPNPFEGQATLQQITEMQEKVGSILYAAVVSRPDVSFAASQLSQFATNPSPEHLRYADRVLSYLQTTKYYAIEFSGSVNTEVETGDDEVLQLSSDASFADDPETRRSTQGYLMKMFGGPIMWQSSKQKTVTTSTTEAELLSLSHTARETMGLYRLFAQIQFDPEQQPKILCDNQQTVGLIQKERPQLTSKLKHVDIHNLWLRQIHKDGKVAVDWVQTKDMPADGFTKALSTDKHNHFVKQLGLVDLSSRIDPGYASEEEHPQDTQMSSEAE</sequence>
<accession>A0AB34KCY0</accession>
<dbReference type="PANTHER" id="PTHR11439:SF438">
    <property type="entry name" value="REVERSE TRANSCRIPTASE TY1_COPIA-TYPE DOMAIN-CONTAINING PROTEIN"/>
    <property type="match status" value="1"/>
</dbReference>
<evidence type="ECO:0000313" key="5">
    <source>
        <dbReference type="EMBL" id="KAL1581726.1"/>
    </source>
</evidence>
<dbReference type="GO" id="GO:0004190">
    <property type="term" value="F:aspartic-type endopeptidase activity"/>
    <property type="evidence" value="ECO:0007669"/>
    <property type="project" value="UniProtKB-KW"/>
</dbReference>
<dbReference type="InterPro" id="IPR012337">
    <property type="entry name" value="RNaseH-like_sf"/>
</dbReference>
<dbReference type="Proteomes" id="UP000803884">
    <property type="component" value="Unassembled WGS sequence"/>
</dbReference>
<feature type="region of interest" description="Disordered" evidence="3">
    <location>
        <begin position="1595"/>
        <end position="1616"/>
    </location>
</feature>
<keyword evidence="1" id="KW-0378">Hydrolase</keyword>
<dbReference type="GO" id="GO:0005634">
    <property type="term" value="C:nucleus"/>
    <property type="evidence" value="ECO:0007669"/>
    <property type="project" value="UniProtKB-ARBA"/>
</dbReference>
<dbReference type="PROSITE" id="PS50994">
    <property type="entry name" value="INTEGRASE"/>
    <property type="match status" value="1"/>
</dbReference>
<feature type="region of interest" description="Disordered" evidence="3">
    <location>
        <begin position="1019"/>
        <end position="1039"/>
    </location>
</feature>